<sequence length="243" mass="26859">MSALSSLFLGFIQGLTEFLPISSSGHLNLVQYFLNLTPSLTFDVFLNTATLLSVLVFFRGQIKYFLSNLKYILVATLPAAFIGVLLKDQISTIFSSIHFLPLFFLITSVFLFSTRTAKNKSVLNYKSALIIGLVQALALLPGVSRSGTTIATALLLGISPIDAFNFSFCLFIPTSLGALLLDSKAISSLSFTPVLILSFIISFLVGLFALFLLKKALTRKSFWYFGIYTFSVSILLFFLFFLR</sequence>
<keyword evidence="14" id="KW-0133">Cell shape</keyword>
<evidence type="ECO:0000256" key="3">
    <source>
        <dbReference type="ARBA" id="ARBA00012374"/>
    </source>
</evidence>
<feature type="transmembrane region" description="Helical" evidence="14">
    <location>
        <begin position="92"/>
        <end position="113"/>
    </location>
</feature>
<keyword evidence="9 14" id="KW-0472">Membrane</keyword>
<feature type="transmembrane region" description="Helical" evidence="14">
    <location>
        <begin position="163"/>
        <end position="181"/>
    </location>
</feature>
<dbReference type="Proteomes" id="UP000231407">
    <property type="component" value="Unassembled WGS sequence"/>
</dbReference>
<evidence type="ECO:0000256" key="7">
    <source>
        <dbReference type="ARBA" id="ARBA00022801"/>
    </source>
</evidence>
<accession>A0A2M7ASC9</accession>
<reference evidence="16" key="1">
    <citation type="submission" date="2017-09" db="EMBL/GenBank/DDBJ databases">
        <title>Depth-based differentiation of microbial function through sediment-hosted aquifers and enrichment of novel symbionts in the deep terrestrial subsurface.</title>
        <authorList>
            <person name="Probst A.J."/>
            <person name="Ladd B."/>
            <person name="Jarett J.K."/>
            <person name="Geller-Mcgrath D.E."/>
            <person name="Sieber C.M.K."/>
            <person name="Emerson J.B."/>
            <person name="Anantharaman K."/>
            <person name="Thomas B.C."/>
            <person name="Malmstrom R."/>
            <person name="Stieglmeier M."/>
            <person name="Klingl A."/>
            <person name="Woyke T."/>
            <person name="Ryan C.M."/>
            <person name="Banfield J.F."/>
        </authorList>
    </citation>
    <scope>NUCLEOTIDE SEQUENCE [LARGE SCALE GENOMIC DNA]</scope>
</reference>
<keyword evidence="10 14" id="KW-0046">Antibiotic resistance</keyword>
<evidence type="ECO:0000256" key="1">
    <source>
        <dbReference type="ARBA" id="ARBA00004651"/>
    </source>
</evidence>
<evidence type="ECO:0000256" key="2">
    <source>
        <dbReference type="ARBA" id="ARBA00010621"/>
    </source>
</evidence>
<evidence type="ECO:0000256" key="5">
    <source>
        <dbReference type="ARBA" id="ARBA00022475"/>
    </source>
</evidence>
<evidence type="ECO:0000256" key="6">
    <source>
        <dbReference type="ARBA" id="ARBA00022692"/>
    </source>
</evidence>
<feature type="transmembrane region" description="Helical" evidence="14">
    <location>
        <begin position="69"/>
        <end position="86"/>
    </location>
</feature>
<dbReference type="GO" id="GO:0005886">
    <property type="term" value="C:plasma membrane"/>
    <property type="evidence" value="ECO:0007669"/>
    <property type="project" value="UniProtKB-SubCell"/>
</dbReference>
<dbReference type="PANTHER" id="PTHR30622:SF4">
    <property type="entry name" value="UNDECAPRENYL-DIPHOSPHATASE"/>
    <property type="match status" value="1"/>
</dbReference>
<keyword evidence="8 14" id="KW-1133">Transmembrane helix</keyword>
<dbReference type="GO" id="GO:0009252">
    <property type="term" value="P:peptidoglycan biosynthetic process"/>
    <property type="evidence" value="ECO:0007669"/>
    <property type="project" value="UniProtKB-KW"/>
</dbReference>
<dbReference type="GO" id="GO:0071555">
    <property type="term" value="P:cell wall organization"/>
    <property type="evidence" value="ECO:0007669"/>
    <property type="project" value="UniProtKB-KW"/>
</dbReference>
<evidence type="ECO:0000256" key="4">
    <source>
        <dbReference type="ARBA" id="ARBA00021581"/>
    </source>
</evidence>
<dbReference type="GO" id="GO:0008360">
    <property type="term" value="P:regulation of cell shape"/>
    <property type="evidence" value="ECO:0007669"/>
    <property type="project" value="UniProtKB-KW"/>
</dbReference>
<comment type="caution">
    <text evidence="15">The sequence shown here is derived from an EMBL/GenBank/DDBJ whole genome shotgun (WGS) entry which is preliminary data.</text>
</comment>
<evidence type="ECO:0000256" key="12">
    <source>
        <dbReference type="ARBA" id="ARBA00032932"/>
    </source>
</evidence>
<organism evidence="15 16">
    <name type="scientific">Candidatus Shapirobacteria bacterium CG06_land_8_20_14_3_00_40_12</name>
    <dbReference type="NCBI Taxonomy" id="1974881"/>
    <lineage>
        <taxon>Bacteria</taxon>
        <taxon>Candidatus Shapironibacteriota</taxon>
    </lineage>
</organism>
<dbReference type="AlphaFoldDB" id="A0A2M7ASC9"/>
<evidence type="ECO:0000256" key="11">
    <source>
        <dbReference type="ARBA" id="ARBA00032707"/>
    </source>
</evidence>
<comment type="catalytic activity">
    <reaction evidence="13 14">
        <text>di-trans,octa-cis-undecaprenyl diphosphate + H2O = di-trans,octa-cis-undecaprenyl phosphate + phosphate + H(+)</text>
        <dbReference type="Rhea" id="RHEA:28094"/>
        <dbReference type="ChEBI" id="CHEBI:15377"/>
        <dbReference type="ChEBI" id="CHEBI:15378"/>
        <dbReference type="ChEBI" id="CHEBI:43474"/>
        <dbReference type="ChEBI" id="CHEBI:58405"/>
        <dbReference type="ChEBI" id="CHEBI:60392"/>
        <dbReference type="EC" id="3.6.1.27"/>
    </reaction>
</comment>
<evidence type="ECO:0000313" key="15">
    <source>
        <dbReference type="EMBL" id="PIU73524.1"/>
    </source>
</evidence>
<evidence type="ECO:0000256" key="9">
    <source>
        <dbReference type="ARBA" id="ARBA00023136"/>
    </source>
</evidence>
<dbReference type="InterPro" id="IPR003824">
    <property type="entry name" value="UppP"/>
</dbReference>
<feature type="transmembrane region" description="Helical" evidence="14">
    <location>
        <begin position="225"/>
        <end position="242"/>
    </location>
</feature>
<keyword evidence="5 14" id="KW-1003">Cell membrane</keyword>
<evidence type="ECO:0000256" key="13">
    <source>
        <dbReference type="ARBA" id="ARBA00047594"/>
    </source>
</evidence>
<dbReference type="GO" id="GO:0050380">
    <property type="term" value="F:undecaprenyl-diphosphatase activity"/>
    <property type="evidence" value="ECO:0007669"/>
    <property type="project" value="UniProtKB-UniRule"/>
</dbReference>
<proteinExistence type="inferred from homology"/>
<evidence type="ECO:0000256" key="8">
    <source>
        <dbReference type="ARBA" id="ARBA00022989"/>
    </source>
</evidence>
<dbReference type="GO" id="GO:0046677">
    <property type="term" value="P:response to antibiotic"/>
    <property type="evidence" value="ECO:0007669"/>
    <property type="project" value="UniProtKB-UniRule"/>
</dbReference>
<comment type="subcellular location">
    <subcellularLocation>
        <location evidence="1 14">Cell membrane</location>
        <topology evidence="1 14">Multi-pass membrane protein</topology>
    </subcellularLocation>
</comment>
<feature type="transmembrane region" description="Helical" evidence="14">
    <location>
        <begin position="193"/>
        <end position="213"/>
    </location>
</feature>
<dbReference type="Pfam" id="PF02673">
    <property type="entry name" value="BacA"/>
    <property type="match status" value="1"/>
</dbReference>
<dbReference type="PANTHER" id="PTHR30622">
    <property type="entry name" value="UNDECAPRENYL-DIPHOSPHATASE"/>
    <property type="match status" value="1"/>
</dbReference>
<evidence type="ECO:0000313" key="16">
    <source>
        <dbReference type="Proteomes" id="UP000231407"/>
    </source>
</evidence>
<evidence type="ECO:0000256" key="10">
    <source>
        <dbReference type="ARBA" id="ARBA00023251"/>
    </source>
</evidence>
<protein>
    <recommendedName>
        <fullName evidence="4 14">Undecaprenyl-diphosphatase</fullName>
        <ecNumber evidence="3 14">3.6.1.27</ecNumber>
    </recommendedName>
    <alternativeName>
        <fullName evidence="12 14">Bacitracin resistance protein</fullName>
    </alternativeName>
    <alternativeName>
        <fullName evidence="11 14">Undecaprenyl pyrophosphate phosphatase</fullName>
    </alternativeName>
</protein>
<comment type="similarity">
    <text evidence="2 14">Belongs to the UppP family.</text>
</comment>
<dbReference type="HAMAP" id="MF_01006">
    <property type="entry name" value="Undec_diphosphatase"/>
    <property type="match status" value="1"/>
</dbReference>
<name>A0A2M7ASC9_9BACT</name>
<keyword evidence="14" id="KW-0573">Peptidoglycan synthesis</keyword>
<dbReference type="EC" id="3.6.1.27" evidence="3 14"/>
<comment type="miscellaneous">
    <text evidence="14">Bacitracin is thought to be involved in the inhibition of peptidoglycan synthesis by sequestering undecaprenyl diphosphate, thereby reducing the pool of lipid carrier available.</text>
</comment>
<keyword evidence="14" id="KW-0961">Cell wall biogenesis/degradation</keyword>
<keyword evidence="7 14" id="KW-0378">Hydrolase</keyword>
<gene>
    <name evidence="14" type="primary">uppP</name>
    <name evidence="15" type="ORF">COS78_01980</name>
</gene>
<keyword evidence="6 14" id="KW-0812">Transmembrane</keyword>
<dbReference type="EMBL" id="PEWA01000023">
    <property type="protein sequence ID" value="PIU73524.1"/>
    <property type="molecule type" value="Genomic_DNA"/>
</dbReference>
<evidence type="ECO:0000256" key="14">
    <source>
        <dbReference type="HAMAP-Rule" id="MF_01006"/>
    </source>
</evidence>
<feature type="transmembrane region" description="Helical" evidence="14">
    <location>
        <begin position="40"/>
        <end position="57"/>
    </location>
</feature>
<comment type="function">
    <text evidence="14">Catalyzes the dephosphorylation of undecaprenyl diphosphate (UPP). Confers resistance to bacitracin.</text>
</comment>